<evidence type="ECO:0000313" key="1">
    <source>
        <dbReference type="EMBL" id="MBW0513141.1"/>
    </source>
</evidence>
<gene>
    <name evidence="1" type="ORF">O181_052856</name>
</gene>
<dbReference type="AlphaFoldDB" id="A0A9Q3E6F6"/>
<protein>
    <submittedName>
        <fullName evidence="1">Uncharacterized protein</fullName>
    </submittedName>
</protein>
<name>A0A9Q3E6F6_9BASI</name>
<sequence length="598" mass="69022">MSREKCQVARKYLIYIINLSKQLHDSTIIQQHIPNDVRTVIKKLNLSPQLHQHICCPECYSTYEIETAPHVCRYKNFPTSPPCGASLFHPIRLIRSHHYIGRISMHYARPQQRCKHRKPFSVYVTQNFSDWLRWFLPRCEESIEEWKKSLITSRDSIYDYQQSPAWKALYPKCQQENDSTTLKLAFSLFTDWFNPLSNKASGKQVSLGVLALNCLNLPLTSRWKPQNTFISGLVPEPTQPNMITINNILSVFIDEIASLDSGIIIHTPRYPEGRKVVVRLGCLLGDLVANHKVAGFASHSATRFCSWCECPKADIQQLTIGRLRQMRIVKDYSRAFKDLKNEAERTRMVKKSGIRWSELNRLRYWDPVHMIPIGIMHNWFEGILQHHFRNRWRWDFEKLKPTENESQYHDLEDDFEMQDGDTSAQVGISWEQAHMMTSALSDVKVPFGVTRVPQWLGQAKEGKIKASEWQSLFSIYLPLAAIDILVGDMSIFSENTNKAGKTCLLIENFAALVVCTHILEAQSITNSDCLHFAEEYRNYCETSKTLFSGCTINPNHHYALHIESHLRQWGPLIGVSEFAGERLNGILQRIPTSGRIDE</sequence>
<proteinExistence type="predicted"/>
<dbReference type="PANTHER" id="PTHR46579:SF1">
    <property type="entry name" value="F5_8 TYPE C DOMAIN-CONTAINING PROTEIN"/>
    <property type="match status" value="1"/>
</dbReference>
<evidence type="ECO:0000313" key="2">
    <source>
        <dbReference type="Proteomes" id="UP000765509"/>
    </source>
</evidence>
<dbReference type="OrthoDB" id="2506941at2759"/>
<keyword evidence="2" id="KW-1185">Reference proteome</keyword>
<comment type="caution">
    <text evidence="1">The sequence shown here is derived from an EMBL/GenBank/DDBJ whole genome shotgun (WGS) entry which is preliminary data.</text>
</comment>
<dbReference type="EMBL" id="AVOT02023221">
    <property type="protein sequence ID" value="MBW0513141.1"/>
    <property type="molecule type" value="Genomic_DNA"/>
</dbReference>
<accession>A0A9Q3E6F6</accession>
<reference evidence="1" key="1">
    <citation type="submission" date="2021-03" db="EMBL/GenBank/DDBJ databases">
        <title>Draft genome sequence of rust myrtle Austropuccinia psidii MF-1, a brazilian biotype.</title>
        <authorList>
            <person name="Quecine M.C."/>
            <person name="Pachon D.M.R."/>
            <person name="Bonatelli M.L."/>
            <person name="Correr F.H."/>
            <person name="Franceschini L.M."/>
            <person name="Leite T.F."/>
            <person name="Margarido G.R.A."/>
            <person name="Almeida C.A."/>
            <person name="Ferrarezi J.A."/>
            <person name="Labate C.A."/>
        </authorList>
    </citation>
    <scope>NUCLEOTIDE SEQUENCE</scope>
    <source>
        <strain evidence="1">MF-1</strain>
    </source>
</reference>
<organism evidence="1 2">
    <name type="scientific">Austropuccinia psidii MF-1</name>
    <dbReference type="NCBI Taxonomy" id="1389203"/>
    <lineage>
        <taxon>Eukaryota</taxon>
        <taxon>Fungi</taxon>
        <taxon>Dikarya</taxon>
        <taxon>Basidiomycota</taxon>
        <taxon>Pucciniomycotina</taxon>
        <taxon>Pucciniomycetes</taxon>
        <taxon>Pucciniales</taxon>
        <taxon>Sphaerophragmiaceae</taxon>
        <taxon>Austropuccinia</taxon>
    </lineage>
</organism>
<dbReference type="PANTHER" id="PTHR46579">
    <property type="entry name" value="F5/8 TYPE C DOMAIN-CONTAINING PROTEIN-RELATED"/>
    <property type="match status" value="1"/>
</dbReference>
<dbReference type="Proteomes" id="UP000765509">
    <property type="component" value="Unassembled WGS sequence"/>
</dbReference>